<name>A0A0F9TJX0_9ZZZZ</name>
<comment type="caution">
    <text evidence="1">The sequence shown here is derived from an EMBL/GenBank/DDBJ whole genome shotgun (WGS) entry which is preliminary data.</text>
</comment>
<sequence>MAKSELKARFEPGYYWVKFWSRSEWEIAWLRLDMPQTGVEANTGFGSRLLELPKDEIGYKVEREAAIVIPETKQLAEDAEFLLSLIPVWARHSEPGMHTTAYGTGSYQRDMAIVDRVKKIKESIEVTLHGKDKEKG</sequence>
<evidence type="ECO:0000313" key="1">
    <source>
        <dbReference type="EMBL" id="KKN81510.1"/>
    </source>
</evidence>
<organism evidence="1">
    <name type="scientific">marine sediment metagenome</name>
    <dbReference type="NCBI Taxonomy" id="412755"/>
    <lineage>
        <taxon>unclassified sequences</taxon>
        <taxon>metagenomes</taxon>
        <taxon>ecological metagenomes</taxon>
    </lineage>
</organism>
<dbReference type="EMBL" id="LAZR01000213">
    <property type="protein sequence ID" value="KKN81510.1"/>
    <property type="molecule type" value="Genomic_DNA"/>
</dbReference>
<protein>
    <submittedName>
        <fullName evidence="1">Uncharacterized protein</fullName>
    </submittedName>
</protein>
<gene>
    <name evidence="1" type="ORF">LCGC14_0317690</name>
</gene>
<reference evidence="1" key="1">
    <citation type="journal article" date="2015" name="Nature">
        <title>Complex archaea that bridge the gap between prokaryotes and eukaryotes.</title>
        <authorList>
            <person name="Spang A."/>
            <person name="Saw J.H."/>
            <person name="Jorgensen S.L."/>
            <person name="Zaremba-Niedzwiedzka K."/>
            <person name="Martijn J."/>
            <person name="Lind A.E."/>
            <person name="van Eijk R."/>
            <person name="Schleper C."/>
            <person name="Guy L."/>
            <person name="Ettema T.J."/>
        </authorList>
    </citation>
    <scope>NUCLEOTIDE SEQUENCE</scope>
</reference>
<accession>A0A0F9TJX0</accession>
<proteinExistence type="predicted"/>
<dbReference type="AlphaFoldDB" id="A0A0F9TJX0"/>